<reference evidence="7 8" key="1">
    <citation type="submission" date="2018-09" db="EMBL/GenBank/DDBJ databases">
        <title>Comparative Genomics of Wolbachia-Cardinium Dual Endosymbiosis in a Plant-Parasitic Nematode.</title>
        <authorList>
            <person name="Brown A.M.V."/>
            <person name="Wasala S.K."/>
            <person name="Howe D.K."/>
            <person name="Peetz A.B."/>
            <person name="Zasada I.A."/>
            <person name="Denver D.R."/>
        </authorList>
    </citation>
    <scope>NUCLEOTIDE SEQUENCE [LARGE SCALE GENOMIC DNA]</scope>
    <source>
        <strain evidence="7 8">Pp_1</strain>
    </source>
</reference>
<feature type="transmembrane region" description="Helical" evidence="6">
    <location>
        <begin position="69"/>
        <end position="93"/>
    </location>
</feature>
<comment type="subcellular location">
    <subcellularLocation>
        <location evidence="1">Cell membrane</location>
        <topology evidence="1">Multi-pass membrane protein</topology>
    </subcellularLocation>
</comment>
<dbReference type="GO" id="GO:0015920">
    <property type="term" value="P:lipopolysaccharide transport"/>
    <property type="evidence" value="ECO:0007669"/>
    <property type="project" value="TreeGrafter"/>
</dbReference>
<comment type="caution">
    <text evidence="7">The sequence shown here is derived from an EMBL/GenBank/DDBJ whole genome shotgun (WGS) entry which is preliminary data.</text>
</comment>
<feature type="transmembrane region" description="Helical" evidence="6">
    <location>
        <begin position="120"/>
        <end position="140"/>
    </location>
</feature>
<keyword evidence="4 6" id="KW-1133">Transmembrane helix</keyword>
<keyword evidence="2" id="KW-1003">Cell membrane</keyword>
<evidence type="ECO:0000256" key="3">
    <source>
        <dbReference type="ARBA" id="ARBA00022692"/>
    </source>
</evidence>
<dbReference type="PANTHER" id="PTHR33529:SF8">
    <property type="entry name" value="PERMEASE, YJGP_YJGQ FAMILY"/>
    <property type="match status" value="1"/>
</dbReference>
<feature type="transmembrane region" description="Helical" evidence="6">
    <location>
        <begin position="29"/>
        <end position="49"/>
    </location>
</feature>
<keyword evidence="3 6" id="KW-0812">Transmembrane</keyword>
<evidence type="ECO:0000256" key="4">
    <source>
        <dbReference type="ARBA" id="ARBA00022989"/>
    </source>
</evidence>
<protein>
    <submittedName>
        <fullName evidence="7">YjgP/YjgQ family permease</fullName>
    </submittedName>
</protein>
<dbReference type="EMBL" id="RARA01000027">
    <property type="protein sequence ID" value="ROT46971.1"/>
    <property type="molecule type" value="Genomic_DNA"/>
</dbReference>
<proteinExistence type="predicted"/>
<evidence type="ECO:0000256" key="2">
    <source>
        <dbReference type="ARBA" id="ARBA00022475"/>
    </source>
</evidence>
<organism evidence="7 8">
    <name type="scientific">Candidatus Cardinium hertigii</name>
    <dbReference type="NCBI Taxonomy" id="247481"/>
    <lineage>
        <taxon>Bacteria</taxon>
        <taxon>Pseudomonadati</taxon>
        <taxon>Bacteroidota</taxon>
        <taxon>Cytophagia</taxon>
        <taxon>Cytophagales</taxon>
        <taxon>Amoebophilaceae</taxon>
        <taxon>Candidatus Cardinium</taxon>
    </lineage>
</organism>
<gene>
    <name evidence="7" type="ORF">EDM02_05350</name>
</gene>
<feature type="transmembrane region" description="Helical" evidence="6">
    <location>
        <begin position="353"/>
        <end position="374"/>
    </location>
</feature>
<dbReference type="GO" id="GO:0043190">
    <property type="term" value="C:ATP-binding cassette (ABC) transporter complex"/>
    <property type="evidence" value="ECO:0007669"/>
    <property type="project" value="TreeGrafter"/>
</dbReference>
<name>A0A3N2QB49_9BACT</name>
<dbReference type="Pfam" id="PF03739">
    <property type="entry name" value="LptF_LptG"/>
    <property type="match status" value="1"/>
</dbReference>
<dbReference type="Proteomes" id="UP000270927">
    <property type="component" value="Unassembled WGS sequence"/>
</dbReference>
<evidence type="ECO:0000313" key="8">
    <source>
        <dbReference type="Proteomes" id="UP000270927"/>
    </source>
</evidence>
<evidence type="ECO:0000256" key="5">
    <source>
        <dbReference type="ARBA" id="ARBA00023136"/>
    </source>
</evidence>
<dbReference type="PANTHER" id="PTHR33529">
    <property type="entry name" value="SLR0882 PROTEIN-RELATED"/>
    <property type="match status" value="1"/>
</dbReference>
<dbReference type="InterPro" id="IPR005495">
    <property type="entry name" value="LptG/LptF_permease"/>
</dbReference>
<accession>A0A3N2QB49</accession>
<dbReference type="AlphaFoldDB" id="A0A3N2QB49"/>
<feature type="transmembrane region" description="Helical" evidence="6">
    <location>
        <begin position="295"/>
        <end position="314"/>
    </location>
</feature>
<evidence type="ECO:0000313" key="7">
    <source>
        <dbReference type="EMBL" id="ROT46971.1"/>
    </source>
</evidence>
<feature type="transmembrane region" description="Helical" evidence="6">
    <location>
        <begin position="320"/>
        <end position="341"/>
    </location>
</feature>
<evidence type="ECO:0000256" key="1">
    <source>
        <dbReference type="ARBA" id="ARBA00004651"/>
    </source>
</evidence>
<keyword evidence="8" id="KW-1185">Reference proteome</keyword>
<sequence>MEKPCPSNHHEKNLISIMKLLDKYIFKKFFGTFLVMLGVIIILIMLIHVTENVSNFKKYKVPFKEIFHYYCVLLPYMVNLLAPIIVFATTIWVTTRLAQRSEIIALLSGGVRFNRVAKPYLMIAWMLTGANFYLTGWLLAGASKERIKFETKYLNMGFTNNTPPPYLHLKTGPDQYLHIHTYYAHINTGYDISLDSYKNTELLERLHAAVITWNATDQVWILQSWKKRTFFPKHEEITEGHSLTLPLEIHPEDFEINPNLKEGLTLPELDIHIQKLMAKGNDNVRFFKAEKYIRYMTPFAIIILIALGFLVAVHKPRSGVGGQITLGFILACFYISLFLSSKIVVEAQSAHPLLNIWMPNIIFSILCIIFYRLVPK</sequence>
<evidence type="ECO:0000256" key="6">
    <source>
        <dbReference type="SAM" id="Phobius"/>
    </source>
</evidence>
<dbReference type="OrthoDB" id="9807977at2"/>
<keyword evidence="5 6" id="KW-0472">Membrane</keyword>